<reference evidence="1" key="1">
    <citation type="submission" date="2020-08" db="EMBL/GenBank/DDBJ databases">
        <title>Multicomponent nature underlies the extraordinary mechanical properties of spider dragline silk.</title>
        <authorList>
            <person name="Kono N."/>
            <person name="Nakamura H."/>
            <person name="Mori M."/>
            <person name="Yoshida Y."/>
            <person name="Ohtoshi R."/>
            <person name="Malay A.D."/>
            <person name="Moran D.A.P."/>
            <person name="Tomita M."/>
            <person name="Numata K."/>
            <person name="Arakawa K."/>
        </authorList>
    </citation>
    <scope>NUCLEOTIDE SEQUENCE</scope>
</reference>
<keyword evidence="2" id="KW-1185">Reference proteome</keyword>
<proteinExistence type="predicted"/>
<comment type="caution">
    <text evidence="1">The sequence shown here is derived from an EMBL/GenBank/DDBJ whole genome shotgun (WGS) entry which is preliminary data.</text>
</comment>
<name>A0A8X6YR65_9ARAC</name>
<dbReference type="EMBL" id="BMAV01021475">
    <property type="protein sequence ID" value="GFY75541.1"/>
    <property type="molecule type" value="Genomic_DNA"/>
</dbReference>
<gene>
    <name evidence="1" type="ORF">TNIN_168611</name>
</gene>
<evidence type="ECO:0000313" key="1">
    <source>
        <dbReference type="EMBL" id="GFY75541.1"/>
    </source>
</evidence>
<dbReference type="AlphaFoldDB" id="A0A8X6YR65"/>
<accession>A0A8X6YR65</accession>
<organism evidence="1 2">
    <name type="scientific">Trichonephila inaurata madagascariensis</name>
    <dbReference type="NCBI Taxonomy" id="2747483"/>
    <lineage>
        <taxon>Eukaryota</taxon>
        <taxon>Metazoa</taxon>
        <taxon>Ecdysozoa</taxon>
        <taxon>Arthropoda</taxon>
        <taxon>Chelicerata</taxon>
        <taxon>Arachnida</taxon>
        <taxon>Araneae</taxon>
        <taxon>Araneomorphae</taxon>
        <taxon>Entelegynae</taxon>
        <taxon>Araneoidea</taxon>
        <taxon>Nephilidae</taxon>
        <taxon>Trichonephila</taxon>
        <taxon>Trichonephila inaurata</taxon>
    </lineage>
</organism>
<dbReference type="Proteomes" id="UP000886998">
    <property type="component" value="Unassembled WGS sequence"/>
</dbReference>
<protein>
    <recommendedName>
        <fullName evidence="3">Transposase</fullName>
    </recommendedName>
</protein>
<evidence type="ECO:0000313" key="2">
    <source>
        <dbReference type="Proteomes" id="UP000886998"/>
    </source>
</evidence>
<dbReference type="OrthoDB" id="8191996at2759"/>
<sequence>MAFALQNSTIEEQRSVIRFLTAEGEKPGSYSSADGHRLRGECVSDKSVRKWSARFCAGHESVGDDQVRQTLSSRVISSTRWTTTEETLEREALQLGRRTQGHCEGLGLVTATGILGTRNPAVCSSVGSLCSGLWCKF</sequence>
<evidence type="ECO:0008006" key="3">
    <source>
        <dbReference type="Google" id="ProtNLM"/>
    </source>
</evidence>